<proteinExistence type="predicted"/>
<feature type="domain" description="Aminotransferase class V" evidence="2">
    <location>
        <begin position="49"/>
        <end position="353"/>
    </location>
</feature>
<dbReference type="SUPFAM" id="SSF53383">
    <property type="entry name" value="PLP-dependent transferases"/>
    <property type="match status" value="1"/>
</dbReference>
<dbReference type="EMBL" id="FTOB01000015">
    <property type="protein sequence ID" value="SIT15355.1"/>
    <property type="molecule type" value="Genomic_DNA"/>
</dbReference>
<evidence type="ECO:0000313" key="4">
    <source>
        <dbReference type="Proteomes" id="UP000185728"/>
    </source>
</evidence>
<dbReference type="Gene3D" id="3.90.1150.10">
    <property type="entry name" value="Aspartate Aminotransferase, domain 1"/>
    <property type="match status" value="1"/>
</dbReference>
<dbReference type="Pfam" id="PF00266">
    <property type="entry name" value="Aminotran_5"/>
    <property type="match status" value="1"/>
</dbReference>
<keyword evidence="1" id="KW-0663">Pyridoxal phosphate</keyword>
<dbReference type="InterPro" id="IPR015424">
    <property type="entry name" value="PyrdxlP-dep_Trfase"/>
</dbReference>
<protein>
    <submittedName>
        <fullName evidence="3">Selenocysteine lyase/Cysteine desulfurase</fullName>
    </submittedName>
</protein>
<dbReference type="InterPro" id="IPR000192">
    <property type="entry name" value="Aminotrans_V_dom"/>
</dbReference>
<organism evidence="3 4">
    <name type="scientific">Zobellia uliginosa</name>
    <dbReference type="NCBI Taxonomy" id="143224"/>
    <lineage>
        <taxon>Bacteria</taxon>
        <taxon>Pseudomonadati</taxon>
        <taxon>Bacteroidota</taxon>
        <taxon>Flavobacteriia</taxon>
        <taxon>Flavobacteriales</taxon>
        <taxon>Flavobacteriaceae</taxon>
        <taxon>Zobellia</taxon>
    </lineage>
</organism>
<reference evidence="3 4" key="1">
    <citation type="submission" date="2017-01" db="EMBL/GenBank/DDBJ databases">
        <authorList>
            <person name="Varghese N."/>
            <person name="Submissions S."/>
        </authorList>
    </citation>
    <scope>NUCLEOTIDE SEQUENCE [LARGE SCALE GENOMIC DNA]</scope>
    <source>
        <strain evidence="3 4">DSM 2061</strain>
    </source>
</reference>
<evidence type="ECO:0000256" key="1">
    <source>
        <dbReference type="ARBA" id="ARBA00022898"/>
    </source>
</evidence>
<comment type="caution">
    <text evidence="3">The sequence shown here is derived from an EMBL/GenBank/DDBJ whole genome shotgun (WGS) entry which is preliminary data.</text>
</comment>
<keyword evidence="4" id="KW-1185">Reference proteome</keyword>
<gene>
    <name evidence="3" type="ORF">SAMN05421766_11524</name>
</gene>
<name>A0ABY1L2R8_9FLAO</name>
<accession>A0ABY1L2R8</accession>
<sequence>MVNTRKHFPVLSQYIYANTASAGLLNDDLMEWRQEHDMDYLIGGSNFRNKVAEKLIGETRETVAGFFGAKEENVALVQNFTLGLNMLLEGLDKKERVLLVKDDYPSVNWPFEYRGFPVSYLALSEDLEADILHKLRAEDISVLALSLVQWTNGFKINMKILAKIKEEFPNLKIIADGTQYCGTCDFDFESSPIDVLGASAYKWLLSGYGNGFMLFKDGVQDMFSVKTIGFNGSGHDLGARDKLSFARHFEPGHLDTLTFGSMKFSLDYLTKLGKGAIEERLQALSRYAMEGFGGVGLLSDDIVKRKEHSTIFNIQGNDALFQELTEYGVLCSQRGKGIRLSFHFYNSEEDIDEVLRILKTVL</sequence>
<keyword evidence="3" id="KW-0456">Lyase</keyword>
<dbReference type="GO" id="GO:0016829">
    <property type="term" value="F:lyase activity"/>
    <property type="evidence" value="ECO:0007669"/>
    <property type="project" value="UniProtKB-KW"/>
</dbReference>
<dbReference type="InterPro" id="IPR015422">
    <property type="entry name" value="PyrdxlP-dep_Trfase_small"/>
</dbReference>
<evidence type="ECO:0000313" key="3">
    <source>
        <dbReference type="EMBL" id="SIT15355.1"/>
    </source>
</evidence>
<dbReference type="InterPro" id="IPR015421">
    <property type="entry name" value="PyrdxlP-dep_Trfase_major"/>
</dbReference>
<dbReference type="Gene3D" id="3.40.640.10">
    <property type="entry name" value="Type I PLP-dependent aspartate aminotransferase-like (Major domain)"/>
    <property type="match status" value="1"/>
</dbReference>
<dbReference type="Proteomes" id="UP000185728">
    <property type="component" value="Unassembled WGS sequence"/>
</dbReference>
<dbReference type="PANTHER" id="PTHR43586">
    <property type="entry name" value="CYSTEINE DESULFURASE"/>
    <property type="match status" value="1"/>
</dbReference>
<dbReference type="RefSeq" id="WP_076457254.1">
    <property type="nucleotide sequence ID" value="NZ_FTOB01000015.1"/>
</dbReference>
<dbReference type="PANTHER" id="PTHR43586:SF15">
    <property type="entry name" value="BLR3095 PROTEIN"/>
    <property type="match status" value="1"/>
</dbReference>
<evidence type="ECO:0000259" key="2">
    <source>
        <dbReference type="Pfam" id="PF00266"/>
    </source>
</evidence>